<dbReference type="Proteomes" id="UP000694845">
    <property type="component" value="Unplaced"/>
</dbReference>
<organism evidence="8 9">
    <name type="scientific">Acanthaster planci</name>
    <name type="common">Crown-of-thorns starfish</name>
    <dbReference type="NCBI Taxonomy" id="133434"/>
    <lineage>
        <taxon>Eukaryota</taxon>
        <taxon>Metazoa</taxon>
        <taxon>Echinodermata</taxon>
        <taxon>Eleutherozoa</taxon>
        <taxon>Asterozoa</taxon>
        <taxon>Asteroidea</taxon>
        <taxon>Valvatacea</taxon>
        <taxon>Valvatida</taxon>
        <taxon>Acanthasteridae</taxon>
        <taxon>Acanthaster</taxon>
    </lineage>
</organism>
<keyword evidence="3" id="KW-0378">Hydrolase</keyword>
<name>A0A8B7YYC4_ACAPL</name>
<gene>
    <name evidence="9" type="primary">LOC110983409</name>
</gene>
<reference evidence="9" key="1">
    <citation type="submission" date="2025-08" db="UniProtKB">
        <authorList>
            <consortium name="RefSeq"/>
        </authorList>
    </citation>
    <scope>IDENTIFICATION</scope>
</reference>
<dbReference type="SMART" id="SM00450">
    <property type="entry name" value="RHOD"/>
    <property type="match status" value="1"/>
</dbReference>
<feature type="domain" description="Tyrosine-protein phosphatase" evidence="5">
    <location>
        <begin position="214"/>
        <end position="357"/>
    </location>
</feature>
<evidence type="ECO:0000313" key="9">
    <source>
        <dbReference type="RefSeq" id="XP_022098344.1"/>
    </source>
</evidence>
<dbReference type="PROSITE" id="PS50056">
    <property type="entry name" value="TYR_PHOSPHATASE_2"/>
    <property type="match status" value="1"/>
</dbReference>
<dbReference type="AlphaFoldDB" id="A0A8B7YYC4"/>
<dbReference type="SMART" id="SM00195">
    <property type="entry name" value="DSPc"/>
    <property type="match status" value="1"/>
</dbReference>
<keyword evidence="8" id="KW-1185">Reference proteome</keyword>
<dbReference type="GO" id="GO:0005634">
    <property type="term" value="C:nucleus"/>
    <property type="evidence" value="ECO:0007669"/>
    <property type="project" value="TreeGrafter"/>
</dbReference>
<dbReference type="PROSITE" id="PS50206">
    <property type="entry name" value="RHODANESE_3"/>
    <property type="match status" value="1"/>
</dbReference>
<feature type="domain" description="Rhodanese" evidence="7">
    <location>
        <begin position="25"/>
        <end position="147"/>
    </location>
</feature>
<dbReference type="CDD" id="cd01446">
    <property type="entry name" value="DSP_MapKP"/>
    <property type="match status" value="1"/>
</dbReference>
<evidence type="ECO:0000259" key="6">
    <source>
        <dbReference type="PROSITE" id="PS50056"/>
    </source>
</evidence>
<comment type="similarity">
    <text evidence="1">Belongs to the protein-tyrosine phosphatase family. Non-receptor class dual specificity subfamily.</text>
</comment>
<dbReference type="SUPFAM" id="SSF52799">
    <property type="entry name" value="(Phosphotyrosine protein) phosphatases II"/>
    <property type="match status" value="1"/>
</dbReference>
<dbReference type="InterPro" id="IPR008343">
    <property type="entry name" value="MKP"/>
</dbReference>
<dbReference type="GO" id="GO:0005737">
    <property type="term" value="C:cytoplasm"/>
    <property type="evidence" value="ECO:0007669"/>
    <property type="project" value="TreeGrafter"/>
</dbReference>
<dbReference type="KEGG" id="aplc:110983409"/>
<dbReference type="SUPFAM" id="SSF52821">
    <property type="entry name" value="Rhodanese/Cell cycle control phosphatase"/>
    <property type="match status" value="1"/>
</dbReference>
<dbReference type="GO" id="GO:0001706">
    <property type="term" value="P:endoderm formation"/>
    <property type="evidence" value="ECO:0007669"/>
    <property type="project" value="TreeGrafter"/>
</dbReference>
<sequence>MTVSVHVRPISTNNLRDVLAGEPGDTRRVLLVDSRPFIQFNDNHIGGAHNIHCPRLLRRRSKGALAMDYIVTCPETRAELLAGLFSTVVVYDERTKEIGDSTARDNSDLVLVLESLLQAPVCHLTTEITFLQGGFEKFCQEHPSMCSASAARAPMDTEEPIPVAGPVGPSLRLQRLTRCATVPLAAPPSASSSGCGGDASSVPARTVPLHQEGEPVQILPHLYLGNAFHAARRDLLEAHGITAVLNVSRCVPNYFLSEGAIAYKSIPVDDDNEADLLSWFPEAIDFIDTVKLSGGSVLIHCRAGISRSATVCLAYLMKVQAMRLEEAFEFVRSLRKVISPNFSFMLQLLRYEADLKQQREATSSGSGGGVGAGCPAGPGHLPGRDCHTPHDFTRTLPALFPGARRTRSASLPCLVPASSSEKPRHQVPQPKCPSVFNFAIAPPCGWQQPDHTKGAKPICSPS</sequence>
<dbReference type="Pfam" id="PF00782">
    <property type="entry name" value="DSPc"/>
    <property type="match status" value="1"/>
</dbReference>
<dbReference type="PROSITE" id="PS00383">
    <property type="entry name" value="TYR_PHOSPHATASE_1"/>
    <property type="match status" value="1"/>
</dbReference>
<dbReference type="GO" id="GO:0017017">
    <property type="term" value="F:MAP kinase tyrosine/serine/threonine phosphatase activity"/>
    <property type="evidence" value="ECO:0007669"/>
    <property type="project" value="InterPro"/>
</dbReference>
<dbReference type="InterPro" id="IPR000387">
    <property type="entry name" value="Tyr_Pase_dom"/>
</dbReference>
<dbReference type="InterPro" id="IPR029021">
    <property type="entry name" value="Prot-tyrosine_phosphatase-like"/>
</dbReference>
<dbReference type="GO" id="GO:0043409">
    <property type="term" value="P:negative regulation of MAPK cascade"/>
    <property type="evidence" value="ECO:0007669"/>
    <property type="project" value="TreeGrafter"/>
</dbReference>
<dbReference type="InterPro" id="IPR000340">
    <property type="entry name" value="Dual-sp_phosphatase_cat-dom"/>
</dbReference>
<proteinExistence type="inferred from homology"/>
<evidence type="ECO:0000259" key="7">
    <source>
        <dbReference type="PROSITE" id="PS50206"/>
    </source>
</evidence>
<dbReference type="InterPro" id="IPR036873">
    <property type="entry name" value="Rhodanese-like_dom_sf"/>
</dbReference>
<evidence type="ECO:0000256" key="3">
    <source>
        <dbReference type="ARBA" id="ARBA00022801"/>
    </source>
</evidence>
<protein>
    <recommendedName>
        <fullName evidence="2">protein-tyrosine-phosphatase</fullName>
        <ecNumber evidence="2">3.1.3.48</ecNumber>
    </recommendedName>
</protein>
<dbReference type="PRINTS" id="PR01908">
    <property type="entry name" value="ADSPHPHTASE"/>
</dbReference>
<evidence type="ECO:0000256" key="1">
    <source>
        <dbReference type="ARBA" id="ARBA00008601"/>
    </source>
</evidence>
<feature type="domain" description="Tyrosine specific protein phosphatases" evidence="6">
    <location>
        <begin position="281"/>
        <end position="335"/>
    </location>
</feature>
<dbReference type="PRINTS" id="PR01764">
    <property type="entry name" value="MAPKPHPHTASE"/>
</dbReference>
<dbReference type="InterPro" id="IPR016130">
    <property type="entry name" value="Tyr_Pase_AS"/>
</dbReference>
<dbReference type="PANTHER" id="PTHR10159">
    <property type="entry name" value="DUAL SPECIFICITY PROTEIN PHOSPHATASE"/>
    <property type="match status" value="1"/>
</dbReference>
<dbReference type="OrthoDB" id="165342at2759"/>
<dbReference type="PROSITE" id="PS50054">
    <property type="entry name" value="TYR_PHOSPHATASE_DUAL"/>
    <property type="match status" value="1"/>
</dbReference>
<evidence type="ECO:0000256" key="2">
    <source>
        <dbReference type="ARBA" id="ARBA00013064"/>
    </source>
</evidence>
<evidence type="ECO:0000259" key="5">
    <source>
        <dbReference type="PROSITE" id="PS50054"/>
    </source>
</evidence>
<keyword evidence="4" id="KW-0904">Protein phosphatase</keyword>
<dbReference type="Gene3D" id="3.90.190.10">
    <property type="entry name" value="Protein tyrosine phosphatase superfamily"/>
    <property type="match status" value="1"/>
</dbReference>
<dbReference type="GeneID" id="110983409"/>
<accession>A0A8B7YYC4</accession>
<dbReference type="GO" id="GO:0004725">
    <property type="term" value="F:protein tyrosine phosphatase activity"/>
    <property type="evidence" value="ECO:0007669"/>
    <property type="project" value="UniProtKB-EC"/>
</dbReference>
<dbReference type="PANTHER" id="PTHR10159:SF530">
    <property type="entry name" value="DUAL SPECIFICITY PROTEIN PHOSPHATASE DDB_G0271350-RELATED"/>
    <property type="match status" value="1"/>
</dbReference>
<dbReference type="EC" id="3.1.3.48" evidence="2"/>
<dbReference type="InterPro" id="IPR020422">
    <property type="entry name" value="TYR_PHOSPHATASE_DUAL_dom"/>
</dbReference>
<evidence type="ECO:0000313" key="8">
    <source>
        <dbReference type="Proteomes" id="UP000694845"/>
    </source>
</evidence>
<dbReference type="Pfam" id="PF00581">
    <property type="entry name" value="Rhodanese"/>
    <property type="match status" value="1"/>
</dbReference>
<dbReference type="OMA" id="MVMMEIS"/>
<dbReference type="Gene3D" id="3.40.250.10">
    <property type="entry name" value="Rhodanese-like domain"/>
    <property type="match status" value="1"/>
</dbReference>
<dbReference type="RefSeq" id="XP_022098344.1">
    <property type="nucleotide sequence ID" value="XM_022242652.1"/>
</dbReference>
<evidence type="ECO:0000256" key="4">
    <source>
        <dbReference type="ARBA" id="ARBA00022912"/>
    </source>
</evidence>
<dbReference type="InterPro" id="IPR001763">
    <property type="entry name" value="Rhodanese-like_dom"/>
</dbReference>